<dbReference type="SUPFAM" id="SSF57716">
    <property type="entry name" value="Glucocorticoid receptor-like (DNA-binding domain)"/>
    <property type="match status" value="1"/>
</dbReference>
<evidence type="ECO:0000313" key="8">
    <source>
        <dbReference type="Proteomes" id="UP000274346"/>
    </source>
</evidence>
<feature type="domain" description="Zinc finger DksA/TraR C4-type" evidence="5">
    <location>
        <begin position="97"/>
        <end position="132"/>
    </location>
</feature>
<dbReference type="GO" id="GO:0008270">
    <property type="term" value="F:zinc ion binding"/>
    <property type="evidence" value="ECO:0007669"/>
    <property type="project" value="UniProtKB-KW"/>
</dbReference>
<evidence type="ECO:0000256" key="1">
    <source>
        <dbReference type="ARBA" id="ARBA00022723"/>
    </source>
</evidence>
<evidence type="ECO:0000256" key="2">
    <source>
        <dbReference type="ARBA" id="ARBA00022771"/>
    </source>
</evidence>
<evidence type="ECO:0000256" key="4">
    <source>
        <dbReference type="PROSITE-ProRule" id="PRU00510"/>
    </source>
</evidence>
<keyword evidence="1" id="KW-0479">Metal-binding</keyword>
<dbReference type="AlphaFoldDB" id="A0A3P8KVQ6"/>
<dbReference type="InterPro" id="IPR000962">
    <property type="entry name" value="Znf_DskA_TraR"/>
</dbReference>
<sequence>MTKPTTAEKLQILSMSAGDYMNPEQRDFFRRLIRHERREVLDHIEQMKMQLREQPETGDEADIAIREEQLRLIFRQIDRESRLLPKYDAALSRLERGEYGFCRETGEPIGLQRLFLRPTAELSIEAKTKEEKVEVQYRKK</sequence>
<keyword evidence="3" id="KW-0862">Zinc</keyword>
<evidence type="ECO:0000313" key="7">
    <source>
        <dbReference type="EMBL" id="VDR26212.1"/>
    </source>
</evidence>
<protein>
    <submittedName>
        <fullName evidence="7">DnaK suppressor protein</fullName>
    </submittedName>
</protein>
<gene>
    <name evidence="7" type="primary">dksA_1</name>
    <name evidence="7" type="ORF">NCTC13098_02552</name>
</gene>
<organism evidence="7 8">
    <name type="scientific">Raoultella terrigena</name>
    <name type="common">Klebsiella terrigena</name>
    <dbReference type="NCBI Taxonomy" id="577"/>
    <lineage>
        <taxon>Bacteria</taxon>
        <taxon>Pseudomonadati</taxon>
        <taxon>Pseudomonadota</taxon>
        <taxon>Gammaproteobacteria</taxon>
        <taxon>Enterobacterales</taxon>
        <taxon>Enterobacteriaceae</taxon>
        <taxon>Klebsiella/Raoultella group</taxon>
        <taxon>Raoultella</taxon>
    </lineage>
</organism>
<dbReference type="Gene3D" id="1.20.120.910">
    <property type="entry name" value="DksA, coiled-coil domain"/>
    <property type="match status" value="1"/>
</dbReference>
<dbReference type="Pfam" id="PF21157">
    <property type="entry name" value="DksA_N"/>
    <property type="match status" value="1"/>
</dbReference>
<evidence type="ECO:0000256" key="3">
    <source>
        <dbReference type="ARBA" id="ARBA00022833"/>
    </source>
</evidence>
<dbReference type="PROSITE" id="PS51128">
    <property type="entry name" value="ZF_DKSA_2"/>
    <property type="match status" value="1"/>
</dbReference>
<proteinExistence type="predicted"/>
<evidence type="ECO:0000259" key="5">
    <source>
        <dbReference type="Pfam" id="PF01258"/>
    </source>
</evidence>
<reference evidence="7 8" key="1">
    <citation type="submission" date="2018-12" db="EMBL/GenBank/DDBJ databases">
        <authorList>
            <consortium name="Pathogen Informatics"/>
        </authorList>
    </citation>
    <scope>NUCLEOTIDE SEQUENCE [LARGE SCALE GENOMIC DNA]</scope>
    <source>
        <strain evidence="7 8">NCTC13098</strain>
    </source>
</reference>
<dbReference type="InterPro" id="IPR048489">
    <property type="entry name" value="DksA_N"/>
</dbReference>
<dbReference type="PANTHER" id="PTHR33823:SF2">
    <property type="entry name" value="RNA POLYMERASE-BINDING TRANSCRIPTION FACTOR DKSA"/>
    <property type="match status" value="1"/>
</dbReference>
<dbReference type="Pfam" id="PF01258">
    <property type="entry name" value="zf-dskA_traR"/>
    <property type="match status" value="1"/>
</dbReference>
<dbReference type="NCBIfam" id="TIGR02420">
    <property type="entry name" value="dksA"/>
    <property type="match status" value="1"/>
</dbReference>
<feature type="zinc finger region" description="dksA C4-type" evidence="4">
    <location>
        <begin position="102"/>
        <end position="126"/>
    </location>
</feature>
<dbReference type="InterPro" id="IPR012784">
    <property type="entry name" value="DksA_RNA_pol-bd"/>
</dbReference>
<dbReference type="InterPro" id="IPR037187">
    <property type="entry name" value="DnaK_N"/>
</dbReference>
<dbReference type="SUPFAM" id="SSF109635">
    <property type="entry name" value="DnaK suppressor protein DksA, alpha-hairpin domain"/>
    <property type="match status" value="1"/>
</dbReference>
<feature type="domain" description="DnaK suppressor protein DksA N-terminal" evidence="6">
    <location>
        <begin position="25"/>
        <end position="94"/>
    </location>
</feature>
<dbReference type="KEGG" id="rtg:NCTC13098_02552"/>
<dbReference type="Proteomes" id="UP000274346">
    <property type="component" value="Chromosome"/>
</dbReference>
<keyword evidence="2" id="KW-0863">Zinc-finger</keyword>
<evidence type="ECO:0000259" key="6">
    <source>
        <dbReference type="Pfam" id="PF21157"/>
    </source>
</evidence>
<name>A0A3P8KVQ6_RAOTE</name>
<dbReference type="EMBL" id="LR131271">
    <property type="protein sequence ID" value="VDR26212.1"/>
    <property type="molecule type" value="Genomic_DNA"/>
</dbReference>
<dbReference type="PANTHER" id="PTHR33823">
    <property type="entry name" value="RNA POLYMERASE-BINDING TRANSCRIPTION FACTOR DKSA-RELATED"/>
    <property type="match status" value="1"/>
</dbReference>
<accession>A0A3P8KVQ6</accession>